<organism evidence="2">
    <name type="scientific">Arion vulgaris</name>
    <dbReference type="NCBI Taxonomy" id="1028688"/>
    <lineage>
        <taxon>Eukaryota</taxon>
        <taxon>Metazoa</taxon>
        <taxon>Spiralia</taxon>
        <taxon>Lophotrochozoa</taxon>
        <taxon>Mollusca</taxon>
        <taxon>Gastropoda</taxon>
        <taxon>Heterobranchia</taxon>
        <taxon>Euthyneura</taxon>
        <taxon>Panpulmonata</taxon>
        <taxon>Eupulmonata</taxon>
        <taxon>Stylommatophora</taxon>
        <taxon>Helicina</taxon>
        <taxon>Arionoidea</taxon>
        <taxon>Arionidae</taxon>
        <taxon>Arion</taxon>
    </lineage>
</organism>
<dbReference type="EMBL" id="HACG01053472">
    <property type="protein sequence ID" value="CEL00343.1"/>
    <property type="molecule type" value="Transcribed_RNA"/>
</dbReference>
<accession>A0A0B7C561</accession>
<evidence type="ECO:0000313" key="2">
    <source>
        <dbReference type="EMBL" id="CEL00343.1"/>
    </source>
</evidence>
<proteinExistence type="predicted"/>
<reference evidence="2" key="1">
    <citation type="submission" date="2014-12" db="EMBL/GenBank/DDBJ databases">
        <title>Insight into the proteome of Arion vulgaris.</title>
        <authorList>
            <person name="Aradska J."/>
            <person name="Bulat T."/>
            <person name="Smidak R."/>
            <person name="Sarate P."/>
            <person name="Gangsoo J."/>
            <person name="Sialana F."/>
            <person name="Bilban M."/>
            <person name="Lubec G."/>
        </authorList>
    </citation>
    <scope>NUCLEOTIDE SEQUENCE</scope>
    <source>
        <tissue evidence="2">Skin</tissue>
    </source>
</reference>
<gene>
    <name evidence="2" type="primary">ORF223463</name>
</gene>
<sequence>KDAEVQALVAKLEKAESLAVRHERELSEVKKENGNLKIQMASKTEKSCEPAVKESVLSGKQSPRTPVPATPKKTQQGSILRSCNLVSVSKRRKV</sequence>
<protein>
    <submittedName>
        <fullName evidence="2">Uncharacterized protein</fullName>
    </submittedName>
</protein>
<dbReference type="AlphaFoldDB" id="A0A0B7C561"/>
<feature type="non-terminal residue" evidence="2">
    <location>
        <position position="94"/>
    </location>
</feature>
<feature type="region of interest" description="Disordered" evidence="1">
    <location>
        <begin position="40"/>
        <end position="78"/>
    </location>
</feature>
<feature type="non-terminal residue" evidence="2">
    <location>
        <position position="1"/>
    </location>
</feature>
<name>A0A0B7C561_9EUPU</name>
<feature type="compositionally biased region" description="Basic and acidic residues" evidence="1">
    <location>
        <begin position="43"/>
        <end position="52"/>
    </location>
</feature>
<evidence type="ECO:0000256" key="1">
    <source>
        <dbReference type="SAM" id="MobiDB-lite"/>
    </source>
</evidence>